<dbReference type="EMBL" id="JBBWWQ010000005">
    <property type="protein sequence ID" value="KAK8946528.1"/>
    <property type="molecule type" value="Genomic_DNA"/>
</dbReference>
<organism evidence="1 2">
    <name type="scientific">Platanthera zijinensis</name>
    <dbReference type="NCBI Taxonomy" id="2320716"/>
    <lineage>
        <taxon>Eukaryota</taxon>
        <taxon>Viridiplantae</taxon>
        <taxon>Streptophyta</taxon>
        <taxon>Embryophyta</taxon>
        <taxon>Tracheophyta</taxon>
        <taxon>Spermatophyta</taxon>
        <taxon>Magnoliopsida</taxon>
        <taxon>Liliopsida</taxon>
        <taxon>Asparagales</taxon>
        <taxon>Orchidaceae</taxon>
        <taxon>Orchidoideae</taxon>
        <taxon>Orchideae</taxon>
        <taxon>Orchidinae</taxon>
        <taxon>Platanthera</taxon>
    </lineage>
</organism>
<evidence type="ECO:0000313" key="1">
    <source>
        <dbReference type="EMBL" id="KAK8946528.1"/>
    </source>
</evidence>
<sequence>MFLNSAGLAHVPLASIRHLTRISSDHCPILLQLGSPIYNRRSRWFRFEDVWLSYPMCSKLMQQNWNRADIASAAEVLKWKWSRTLLALFFWSKNKLKDLGPLKSQLKAEVVDLQVREGSAMGISEDENRILISKAKELVATLGRLESWWKKGAKARWIKEVDANTTYFHSMASNRHRANRIV</sequence>
<gene>
    <name evidence="1" type="ORF">KSP39_PZI007478</name>
</gene>
<accession>A0AAP0BP78</accession>
<reference evidence="1 2" key="1">
    <citation type="journal article" date="2022" name="Nat. Plants">
        <title>Genomes of leafy and leafless Platanthera orchids illuminate the evolution of mycoheterotrophy.</title>
        <authorList>
            <person name="Li M.H."/>
            <person name="Liu K.W."/>
            <person name="Li Z."/>
            <person name="Lu H.C."/>
            <person name="Ye Q.L."/>
            <person name="Zhang D."/>
            <person name="Wang J.Y."/>
            <person name="Li Y.F."/>
            <person name="Zhong Z.M."/>
            <person name="Liu X."/>
            <person name="Yu X."/>
            <person name="Liu D.K."/>
            <person name="Tu X.D."/>
            <person name="Liu B."/>
            <person name="Hao Y."/>
            <person name="Liao X.Y."/>
            <person name="Jiang Y.T."/>
            <person name="Sun W.H."/>
            <person name="Chen J."/>
            <person name="Chen Y.Q."/>
            <person name="Ai Y."/>
            <person name="Zhai J.W."/>
            <person name="Wu S.S."/>
            <person name="Zhou Z."/>
            <person name="Hsiao Y.Y."/>
            <person name="Wu W.L."/>
            <person name="Chen Y.Y."/>
            <person name="Lin Y.F."/>
            <person name="Hsu J.L."/>
            <person name="Li C.Y."/>
            <person name="Wang Z.W."/>
            <person name="Zhao X."/>
            <person name="Zhong W.Y."/>
            <person name="Ma X.K."/>
            <person name="Ma L."/>
            <person name="Huang J."/>
            <person name="Chen G.Z."/>
            <person name="Huang M.Z."/>
            <person name="Huang L."/>
            <person name="Peng D.H."/>
            <person name="Luo Y.B."/>
            <person name="Zou S.Q."/>
            <person name="Chen S.P."/>
            <person name="Lan S."/>
            <person name="Tsai W.C."/>
            <person name="Van de Peer Y."/>
            <person name="Liu Z.J."/>
        </authorList>
    </citation>
    <scope>NUCLEOTIDE SEQUENCE [LARGE SCALE GENOMIC DNA]</scope>
    <source>
        <strain evidence="1">Lor287</strain>
    </source>
</reference>
<protein>
    <recommendedName>
        <fullName evidence="3">Reverse transcriptase</fullName>
    </recommendedName>
</protein>
<proteinExistence type="predicted"/>
<evidence type="ECO:0008006" key="3">
    <source>
        <dbReference type="Google" id="ProtNLM"/>
    </source>
</evidence>
<keyword evidence="2" id="KW-1185">Reference proteome</keyword>
<name>A0AAP0BP78_9ASPA</name>
<comment type="caution">
    <text evidence="1">The sequence shown here is derived from an EMBL/GenBank/DDBJ whole genome shotgun (WGS) entry which is preliminary data.</text>
</comment>
<dbReference type="Proteomes" id="UP001418222">
    <property type="component" value="Unassembled WGS sequence"/>
</dbReference>
<evidence type="ECO:0000313" key="2">
    <source>
        <dbReference type="Proteomes" id="UP001418222"/>
    </source>
</evidence>
<dbReference type="AlphaFoldDB" id="A0AAP0BP78"/>